<accession>A0A1P8JU79</accession>
<dbReference type="Proteomes" id="UP000186609">
    <property type="component" value="Chromosome"/>
</dbReference>
<dbReference type="PANTHER" id="PTHR43316">
    <property type="entry name" value="HYDROLASE, HALOACID DELAHOGENASE-RELATED"/>
    <property type="match status" value="1"/>
</dbReference>
<name>A0A1P8JU79_9BURK</name>
<dbReference type="Pfam" id="PF00702">
    <property type="entry name" value="Hydrolase"/>
    <property type="match status" value="1"/>
</dbReference>
<dbReference type="RefSeq" id="WP_076198711.1">
    <property type="nucleotide sequence ID" value="NZ_CP019236.1"/>
</dbReference>
<dbReference type="GO" id="GO:0016787">
    <property type="term" value="F:hydrolase activity"/>
    <property type="evidence" value="ECO:0007669"/>
    <property type="project" value="UniProtKB-KW"/>
</dbReference>
<gene>
    <name evidence="2" type="ORF">RD110_09015</name>
</gene>
<keyword evidence="1 2" id="KW-0378">Hydrolase</keyword>
<sequence>MQIKAITFDYFGTLVDVDRGGIRGMQAVLDATGIDTPRTAAELYLDWDVINVQTYRGGKFRRYREVSTIALAHCLERLEPGVTRRVDIDQLADMLLGHLVEDSPPHTDAVAALEWMSKTYPLMPITNMDSDLWQRSALVDYFEHVTTAEMARAYKPSEAIFKLAIDRLAVAPENILHCSLASWADIDGAKPLGMNVAWINRGGESLGPWQPRPDFEFPTLAGVQAVLSPS</sequence>
<dbReference type="SFLD" id="SFLDS00003">
    <property type="entry name" value="Haloacid_Dehalogenase"/>
    <property type="match status" value="1"/>
</dbReference>
<dbReference type="Gene3D" id="3.40.50.1000">
    <property type="entry name" value="HAD superfamily/HAD-like"/>
    <property type="match status" value="1"/>
</dbReference>
<dbReference type="Gene3D" id="1.10.150.750">
    <property type="match status" value="1"/>
</dbReference>
<dbReference type="EMBL" id="CP019236">
    <property type="protein sequence ID" value="APW37314.1"/>
    <property type="molecule type" value="Genomic_DNA"/>
</dbReference>
<evidence type="ECO:0000256" key="1">
    <source>
        <dbReference type="ARBA" id="ARBA00022801"/>
    </source>
</evidence>
<dbReference type="InterPro" id="IPR036412">
    <property type="entry name" value="HAD-like_sf"/>
</dbReference>
<protein>
    <submittedName>
        <fullName evidence="2">Hydrolase</fullName>
    </submittedName>
</protein>
<keyword evidence="3" id="KW-1185">Reference proteome</keyword>
<dbReference type="AlphaFoldDB" id="A0A1P8JU79"/>
<dbReference type="STRING" id="1842727.RD110_09015"/>
<reference evidence="2 3" key="1">
    <citation type="submission" date="2017-01" db="EMBL/GenBank/DDBJ databases">
        <authorList>
            <person name="Mah S.A."/>
            <person name="Swanson W.J."/>
            <person name="Moy G.W."/>
            <person name="Vacquier V.D."/>
        </authorList>
    </citation>
    <scope>NUCLEOTIDE SEQUENCE [LARGE SCALE GENOMIC DNA]</scope>
    <source>
        <strain evidence="2 3">DCY110</strain>
    </source>
</reference>
<dbReference type="PANTHER" id="PTHR43316:SF3">
    <property type="entry name" value="HALOACID DEHALOGENASE, TYPE II (AFU_ORTHOLOGUE AFUA_2G07750)-RELATED"/>
    <property type="match status" value="1"/>
</dbReference>
<organism evidence="2 3">
    <name type="scientific">Rhodoferax koreensis</name>
    <dbReference type="NCBI Taxonomy" id="1842727"/>
    <lineage>
        <taxon>Bacteria</taxon>
        <taxon>Pseudomonadati</taxon>
        <taxon>Pseudomonadota</taxon>
        <taxon>Betaproteobacteria</taxon>
        <taxon>Burkholderiales</taxon>
        <taxon>Comamonadaceae</taxon>
        <taxon>Rhodoferax</taxon>
    </lineage>
</organism>
<dbReference type="InterPro" id="IPR006439">
    <property type="entry name" value="HAD-SF_hydro_IA"/>
</dbReference>
<dbReference type="SFLD" id="SFLDG01129">
    <property type="entry name" value="C1.5:_HAD__Beta-PGM__Phosphata"/>
    <property type="match status" value="1"/>
</dbReference>
<proteinExistence type="predicted"/>
<dbReference type="InterPro" id="IPR023214">
    <property type="entry name" value="HAD_sf"/>
</dbReference>
<evidence type="ECO:0000313" key="2">
    <source>
        <dbReference type="EMBL" id="APW37314.1"/>
    </source>
</evidence>
<dbReference type="OrthoDB" id="264363at2"/>
<dbReference type="KEGG" id="rhy:RD110_09015"/>
<evidence type="ECO:0000313" key="3">
    <source>
        <dbReference type="Proteomes" id="UP000186609"/>
    </source>
</evidence>
<dbReference type="PRINTS" id="PR00413">
    <property type="entry name" value="HADHALOGNASE"/>
</dbReference>
<dbReference type="InterPro" id="IPR051540">
    <property type="entry name" value="S-2-haloacid_dehalogenase"/>
</dbReference>
<dbReference type="SUPFAM" id="SSF56784">
    <property type="entry name" value="HAD-like"/>
    <property type="match status" value="1"/>
</dbReference>